<evidence type="ECO:0000313" key="2">
    <source>
        <dbReference type="Proteomes" id="UP001374893"/>
    </source>
</evidence>
<dbReference type="Proteomes" id="UP001374893">
    <property type="component" value="Chromosome"/>
</dbReference>
<protein>
    <submittedName>
        <fullName evidence="1">Uncharacterized protein</fullName>
    </submittedName>
</protein>
<name>A0ABM7RE44_9BACT</name>
<evidence type="ECO:0000313" key="1">
    <source>
        <dbReference type="EMBL" id="BCX49954.1"/>
    </source>
</evidence>
<organism evidence="1 2">
    <name type="scientific">Haloferula helveola</name>
    <dbReference type="NCBI Taxonomy" id="490095"/>
    <lineage>
        <taxon>Bacteria</taxon>
        <taxon>Pseudomonadati</taxon>
        <taxon>Verrucomicrobiota</taxon>
        <taxon>Verrucomicrobiia</taxon>
        <taxon>Verrucomicrobiales</taxon>
        <taxon>Verrucomicrobiaceae</taxon>
        <taxon>Haloferula</taxon>
    </lineage>
</organism>
<proteinExistence type="predicted"/>
<dbReference type="EMBL" id="AP024702">
    <property type="protein sequence ID" value="BCX49954.1"/>
    <property type="molecule type" value="Genomic_DNA"/>
</dbReference>
<accession>A0ABM7RE44</accession>
<keyword evidence="2" id="KW-1185">Reference proteome</keyword>
<gene>
    <name evidence="1" type="ORF">HAHE_38620</name>
</gene>
<reference evidence="1 2" key="1">
    <citation type="submission" date="2021-06" db="EMBL/GenBank/DDBJ databases">
        <title>Complete genome of Haloferula helveola possessing various polysaccharide degrading enzymes.</title>
        <authorList>
            <person name="Takami H."/>
            <person name="Huang C."/>
            <person name="Hamasaki K."/>
        </authorList>
    </citation>
    <scope>NUCLEOTIDE SEQUENCE [LARGE SCALE GENOMIC DNA]</scope>
    <source>
        <strain evidence="1 2">CN-1</strain>
    </source>
</reference>
<sequence>MSVPCWCQRPRSHWPDFWPEGRLCSSCYHLETGRRPYCSANTLAQLIEAARARIRAGLERRYASADAPPRTGKG</sequence>